<name>A0AAX1UNI7_CERSP</name>
<organism evidence="2 3">
    <name type="scientific">Cereibacter sphaeroides</name>
    <name type="common">Rhodobacter sphaeroides</name>
    <dbReference type="NCBI Taxonomy" id="1063"/>
    <lineage>
        <taxon>Bacteria</taxon>
        <taxon>Pseudomonadati</taxon>
        <taxon>Pseudomonadota</taxon>
        <taxon>Alphaproteobacteria</taxon>
        <taxon>Rhodobacterales</taxon>
        <taxon>Paracoccaceae</taxon>
        <taxon>Cereibacter</taxon>
    </lineage>
</organism>
<dbReference type="EMBL" id="QWGP01000005">
    <property type="protein sequence ID" value="RHZ96460.1"/>
    <property type="molecule type" value="Genomic_DNA"/>
</dbReference>
<feature type="compositionally biased region" description="Acidic residues" evidence="1">
    <location>
        <begin position="100"/>
        <end position="112"/>
    </location>
</feature>
<evidence type="ECO:0000313" key="3">
    <source>
        <dbReference type="Proteomes" id="UP000266305"/>
    </source>
</evidence>
<accession>A0AAX1UNI7</accession>
<proteinExistence type="predicted"/>
<protein>
    <submittedName>
        <fullName evidence="2">Gene transfer agent family protein</fullName>
    </submittedName>
</protein>
<evidence type="ECO:0000313" key="2">
    <source>
        <dbReference type="EMBL" id="RHZ96460.1"/>
    </source>
</evidence>
<sequence>MDAKTLHWPGGEHRFLLRIGELRALQRNCDAGPEEVFNRLRFGKWRVDDIIEPIRLGLIGSGEMTADEAGPFVALRMQQHPPVQFKLTALAIMSHSLMGDPDDVVGEPEAGEAEMSPESGASPATTATAP</sequence>
<dbReference type="Pfam" id="PF11836">
    <property type="entry name" value="Phage_TAC_11"/>
    <property type="match status" value="1"/>
</dbReference>
<reference evidence="2 3" key="1">
    <citation type="submission" date="2018-08" db="EMBL/GenBank/DDBJ databases">
        <title>Draft genome sequence of Rhodobacter sphaeroides FY.</title>
        <authorList>
            <person name="Rayyan A."/>
            <person name="Meyer T.E."/>
            <person name="Kyndt J.A."/>
        </authorList>
    </citation>
    <scope>NUCLEOTIDE SEQUENCE [LARGE SCALE GENOMIC DNA]</scope>
    <source>
        <strain evidence="2 3">FY</strain>
    </source>
</reference>
<evidence type="ECO:0000256" key="1">
    <source>
        <dbReference type="SAM" id="MobiDB-lite"/>
    </source>
</evidence>
<dbReference type="InterPro" id="IPR021791">
    <property type="entry name" value="Phage_TAC_11"/>
</dbReference>
<gene>
    <name evidence="2" type="ORF">D1114_07045</name>
</gene>
<comment type="caution">
    <text evidence="2">The sequence shown here is derived from an EMBL/GenBank/DDBJ whole genome shotgun (WGS) entry which is preliminary data.</text>
</comment>
<dbReference type="Proteomes" id="UP000266305">
    <property type="component" value="Unassembled WGS sequence"/>
</dbReference>
<dbReference type="RefSeq" id="WP_118999687.1">
    <property type="nucleotide sequence ID" value="NZ_QWGP01000005.1"/>
</dbReference>
<feature type="region of interest" description="Disordered" evidence="1">
    <location>
        <begin position="98"/>
        <end position="130"/>
    </location>
</feature>
<feature type="compositionally biased region" description="Low complexity" evidence="1">
    <location>
        <begin position="116"/>
        <end position="130"/>
    </location>
</feature>
<dbReference type="AlphaFoldDB" id="A0AAX1UNI7"/>